<dbReference type="SUPFAM" id="SSF56317">
    <property type="entry name" value="Carbon-nitrogen hydrolase"/>
    <property type="match status" value="1"/>
</dbReference>
<keyword evidence="5" id="KW-1185">Reference proteome</keyword>
<dbReference type="PANTHER" id="PTHR46044:SF1">
    <property type="entry name" value="CN HYDROLASE DOMAIN-CONTAINING PROTEIN"/>
    <property type="match status" value="1"/>
</dbReference>
<dbReference type="Gene3D" id="3.60.110.10">
    <property type="entry name" value="Carbon-nitrogen hydrolase"/>
    <property type="match status" value="1"/>
</dbReference>
<dbReference type="InterPro" id="IPR003010">
    <property type="entry name" value="C-N_Hydrolase"/>
</dbReference>
<accession>A0ABW2Q537</accession>
<dbReference type="CDD" id="cd07564">
    <property type="entry name" value="nitrilases_CHs"/>
    <property type="match status" value="1"/>
</dbReference>
<proteinExistence type="inferred from homology"/>
<evidence type="ECO:0000256" key="1">
    <source>
        <dbReference type="ARBA" id="ARBA00008129"/>
    </source>
</evidence>
<keyword evidence="4" id="KW-0378">Hydrolase</keyword>
<dbReference type="EMBL" id="JBHTCQ010000001">
    <property type="protein sequence ID" value="MFC7404606.1"/>
    <property type="molecule type" value="Genomic_DNA"/>
</dbReference>
<evidence type="ECO:0000313" key="4">
    <source>
        <dbReference type="EMBL" id="MFC7404606.1"/>
    </source>
</evidence>
<sequence length="320" mass="34808">MVKVAVVQAGSVPFDPAATTEKAVGLIAEAGRNGATTALFPEAFLGTYPKGLTFGSPVGRRTEQGREEYARYAAGAVTLDGPELTTIAEASAEHGVFVVLGIIERYGSTLYCTAVMIDPARGRVGHHRKLMPTGAERLVWGFGDGSTLPVVDSPAGRLGAVICWENYMPALRQAMYGQHLDVYCAPTADDRDTWPASMRHIALEGRCFVLSACQYVTRDDYPADYETAFGAEPGSVLMRGGSLIVDPSGTVLAGPVYEEETILYADLDPRMRARWHLDFDVVGHYARPDVFELRVDRRPKQAVTFQDPPHQSAPDRDTAR</sequence>
<name>A0ABW2Q537_9MICO</name>
<comment type="similarity">
    <text evidence="1">Belongs to the carbon-nitrogen hydrolase superfamily. Nitrilase family.</text>
</comment>
<feature type="region of interest" description="Disordered" evidence="2">
    <location>
        <begin position="301"/>
        <end position="320"/>
    </location>
</feature>
<organism evidence="4 5">
    <name type="scientific">Georgenia alba</name>
    <dbReference type="NCBI Taxonomy" id="2233858"/>
    <lineage>
        <taxon>Bacteria</taxon>
        <taxon>Bacillati</taxon>
        <taxon>Actinomycetota</taxon>
        <taxon>Actinomycetes</taxon>
        <taxon>Micrococcales</taxon>
        <taxon>Bogoriellaceae</taxon>
        <taxon>Georgenia</taxon>
    </lineage>
</organism>
<feature type="domain" description="CN hydrolase" evidence="3">
    <location>
        <begin position="2"/>
        <end position="269"/>
    </location>
</feature>
<dbReference type="GO" id="GO:0016787">
    <property type="term" value="F:hydrolase activity"/>
    <property type="evidence" value="ECO:0007669"/>
    <property type="project" value="UniProtKB-KW"/>
</dbReference>
<evidence type="ECO:0000313" key="5">
    <source>
        <dbReference type="Proteomes" id="UP001596455"/>
    </source>
</evidence>
<evidence type="ECO:0000259" key="3">
    <source>
        <dbReference type="PROSITE" id="PS50263"/>
    </source>
</evidence>
<dbReference type="RefSeq" id="WP_382392161.1">
    <property type="nucleotide sequence ID" value="NZ_JBHTCQ010000001.1"/>
</dbReference>
<dbReference type="PANTHER" id="PTHR46044">
    <property type="entry name" value="NITRILASE"/>
    <property type="match status" value="1"/>
</dbReference>
<reference evidence="5" key="1">
    <citation type="journal article" date="2019" name="Int. J. Syst. Evol. Microbiol.">
        <title>The Global Catalogue of Microorganisms (GCM) 10K type strain sequencing project: providing services to taxonomists for standard genome sequencing and annotation.</title>
        <authorList>
            <consortium name="The Broad Institute Genomics Platform"/>
            <consortium name="The Broad Institute Genome Sequencing Center for Infectious Disease"/>
            <person name="Wu L."/>
            <person name="Ma J."/>
        </authorList>
    </citation>
    <scope>NUCLEOTIDE SEQUENCE [LARGE SCALE GENOMIC DNA]</scope>
    <source>
        <strain evidence="5">JCM 1490</strain>
    </source>
</reference>
<evidence type="ECO:0000256" key="2">
    <source>
        <dbReference type="SAM" id="MobiDB-lite"/>
    </source>
</evidence>
<comment type="caution">
    <text evidence="4">The sequence shown here is derived from an EMBL/GenBank/DDBJ whole genome shotgun (WGS) entry which is preliminary data.</text>
</comment>
<gene>
    <name evidence="4" type="ORF">ACFQQL_05755</name>
</gene>
<dbReference type="Pfam" id="PF00795">
    <property type="entry name" value="CN_hydrolase"/>
    <property type="match status" value="1"/>
</dbReference>
<dbReference type="InterPro" id="IPR044149">
    <property type="entry name" value="Nitrilases_CHs"/>
</dbReference>
<dbReference type="PROSITE" id="PS50263">
    <property type="entry name" value="CN_HYDROLASE"/>
    <property type="match status" value="1"/>
</dbReference>
<dbReference type="Proteomes" id="UP001596455">
    <property type="component" value="Unassembled WGS sequence"/>
</dbReference>
<dbReference type="InterPro" id="IPR036526">
    <property type="entry name" value="C-N_Hydrolase_sf"/>
</dbReference>
<protein>
    <submittedName>
        <fullName evidence="4">Carbon-nitrogen hydrolase family protein</fullName>
    </submittedName>
</protein>